<name>A0A9P6AJD2_9AGAM</name>
<dbReference type="AlphaFoldDB" id="A0A9P6AJD2"/>
<evidence type="ECO:0000313" key="3">
    <source>
        <dbReference type="EMBL" id="KAF9506907.1"/>
    </source>
</evidence>
<dbReference type="Pfam" id="PF13352">
    <property type="entry name" value="DUF4100"/>
    <property type="match status" value="1"/>
</dbReference>
<evidence type="ECO:0000256" key="1">
    <source>
        <dbReference type="SAM" id="MobiDB-lite"/>
    </source>
</evidence>
<proteinExistence type="predicted"/>
<evidence type="ECO:0000259" key="2">
    <source>
        <dbReference type="Pfam" id="PF13352"/>
    </source>
</evidence>
<reference evidence="3" key="1">
    <citation type="journal article" date="2020" name="Nat. Commun.">
        <title>Large-scale genome sequencing of mycorrhizal fungi provides insights into the early evolution of symbiotic traits.</title>
        <authorList>
            <person name="Miyauchi S."/>
            <person name="Kiss E."/>
            <person name="Kuo A."/>
            <person name="Drula E."/>
            <person name="Kohler A."/>
            <person name="Sanchez-Garcia M."/>
            <person name="Morin E."/>
            <person name="Andreopoulos B."/>
            <person name="Barry K.W."/>
            <person name="Bonito G."/>
            <person name="Buee M."/>
            <person name="Carver A."/>
            <person name="Chen C."/>
            <person name="Cichocki N."/>
            <person name="Clum A."/>
            <person name="Culley D."/>
            <person name="Crous P.W."/>
            <person name="Fauchery L."/>
            <person name="Girlanda M."/>
            <person name="Hayes R.D."/>
            <person name="Keri Z."/>
            <person name="LaButti K."/>
            <person name="Lipzen A."/>
            <person name="Lombard V."/>
            <person name="Magnuson J."/>
            <person name="Maillard F."/>
            <person name="Murat C."/>
            <person name="Nolan M."/>
            <person name="Ohm R.A."/>
            <person name="Pangilinan J."/>
            <person name="Pereira M.F."/>
            <person name="Perotto S."/>
            <person name="Peter M."/>
            <person name="Pfister S."/>
            <person name="Riley R."/>
            <person name="Sitrit Y."/>
            <person name="Stielow J.B."/>
            <person name="Szollosi G."/>
            <person name="Zifcakova L."/>
            <person name="Stursova M."/>
            <person name="Spatafora J.W."/>
            <person name="Tedersoo L."/>
            <person name="Vaario L.M."/>
            <person name="Yamada A."/>
            <person name="Yan M."/>
            <person name="Wang P."/>
            <person name="Xu J."/>
            <person name="Bruns T."/>
            <person name="Baldrian P."/>
            <person name="Vilgalys R."/>
            <person name="Dunand C."/>
            <person name="Henrissat B."/>
            <person name="Grigoriev I.V."/>
            <person name="Hibbett D."/>
            <person name="Nagy L.G."/>
            <person name="Martin F.M."/>
        </authorList>
    </citation>
    <scope>NUCLEOTIDE SEQUENCE</scope>
    <source>
        <strain evidence="3">UP504</strain>
    </source>
</reference>
<keyword evidence="4" id="KW-1185">Reference proteome</keyword>
<dbReference type="InterPro" id="IPR025165">
    <property type="entry name" value="DUF4100"/>
</dbReference>
<dbReference type="CDD" id="cd00303">
    <property type="entry name" value="retropepsin_like"/>
    <property type="match status" value="1"/>
</dbReference>
<feature type="region of interest" description="Disordered" evidence="1">
    <location>
        <begin position="34"/>
        <end position="54"/>
    </location>
</feature>
<feature type="region of interest" description="Disordered" evidence="1">
    <location>
        <begin position="211"/>
        <end position="238"/>
    </location>
</feature>
<dbReference type="Gene3D" id="2.40.70.10">
    <property type="entry name" value="Acid Proteases"/>
    <property type="match status" value="1"/>
</dbReference>
<accession>A0A9P6AJD2</accession>
<dbReference type="EMBL" id="MU129095">
    <property type="protein sequence ID" value="KAF9506907.1"/>
    <property type="molecule type" value="Genomic_DNA"/>
</dbReference>
<comment type="caution">
    <text evidence="3">The sequence shown here is derived from an EMBL/GenBank/DDBJ whole genome shotgun (WGS) entry which is preliminary data.</text>
</comment>
<dbReference type="OrthoDB" id="3326654at2759"/>
<organism evidence="3 4">
    <name type="scientific">Hydnum rufescens UP504</name>
    <dbReference type="NCBI Taxonomy" id="1448309"/>
    <lineage>
        <taxon>Eukaryota</taxon>
        <taxon>Fungi</taxon>
        <taxon>Dikarya</taxon>
        <taxon>Basidiomycota</taxon>
        <taxon>Agaricomycotina</taxon>
        <taxon>Agaricomycetes</taxon>
        <taxon>Cantharellales</taxon>
        <taxon>Hydnaceae</taxon>
        <taxon>Hydnum</taxon>
    </lineage>
</organism>
<dbReference type="Pfam" id="PF08284">
    <property type="entry name" value="RVP_2"/>
    <property type="match status" value="1"/>
</dbReference>
<sequence length="591" mass="66895">MALEERKALLETDKYNYFWRGVKPVSFREEIGNNKKGQLKLENKQKKDDVTTPKPVELSRVRESVDPMKSNINDLAEKIGWLTLALGQLDPDKVAEEGHSLKDCPETKAFIAKKVLKLSNEGILVQLDGSDLPQGDINNRGVARILHDQLANASNVEMEHLCSFELLNQEFAMFEVQLKRNKPYTKDEPKGKRAEHLNKAYVEIPQRPIRQDQLSSTKPPTILKQESHTTDPAPVLPNEDVEMKDATTGKPETRKQLVLSMEKDLLLPKAKPKTRTMLDNIVVCRKDDHVKKRASPAYQFASELQERVDVDTLFNSLMDKEVMVWLGDVIGSSYELCKRLQIATKTQCVPVKPEAARSNNIEATISSIERNFRSLFLDSPSPQYTMIQDLPKLDHPSMQTHNLEPLNLEPGRKPKQLLINRPPKKLLDQQINAVAFELDDDKSEDNYGSDSEVNTNDLADEYYSGSKLNMMVLLTQAKLELPMDPSGKDWILCGVSGHQVNLVGLCRDVPIQVRGVPLPHNFFITLDNIGQKDIILGQPWLFSYSARIEYAHGEGMNLQVWQDSNCEGRSVHVTLTIMSALWNVFPIKATK</sequence>
<protein>
    <recommendedName>
        <fullName evidence="2">DUF4100 domain-containing protein</fullName>
    </recommendedName>
</protein>
<dbReference type="InterPro" id="IPR021109">
    <property type="entry name" value="Peptidase_aspartic_dom_sf"/>
</dbReference>
<evidence type="ECO:0000313" key="4">
    <source>
        <dbReference type="Proteomes" id="UP000886523"/>
    </source>
</evidence>
<dbReference type="Proteomes" id="UP000886523">
    <property type="component" value="Unassembled WGS sequence"/>
</dbReference>
<feature type="domain" description="DUF4100" evidence="2">
    <location>
        <begin position="124"/>
        <end position="347"/>
    </location>
</feature>
<gene>
    <name evidence="3" type="ORF">BS47DRAFT_1367023</name>
</gene>